<dbReference type="NCBIfam" id="NF038228">
    <property type="entry name" value="IcmH_DotU_IVB"/>
    <property type="match status" value="1"/>
</dbReference>
<dbReference type="EMBL" id="JAMFLX010000047">
    <property type="protein sequence ID" value="MCL6272126.1"/>
    <property type="molecule type" value="Genomic_DNA"/>
</dbReference>
<feature type="compositionally biased region" description="Low complexity" evidence="1">
    <location>
        <begin position="16"/>
        <end position="27"/>
    </location>
</feature>
<evidence type="ECO:0000259" key="3">
    <source>
        <dbReference type="Pfam" id="PF09850"/>
    </source>
</evidence>
<dbReference type="PANTHER" id="PTHR38033:SF1">
    <property type="entry name" value="DOTU FAMILY TYPE IV_VI SECRETION SYSTEM PROTEIN"/>
    <property type="match status" value="1"/>
</dbReference>
<dbReference type="RefSeq" id="WP_249701810.1">
    <property type="nucleotide sequence ID" value="NZ_JAMFLX010000047.1"/>
</dbReference>
<keyword evidence="2" id="KW-1133">Transmembrane helix</keyword>
<gene>
    <name evidence="4" type="primary">icmH</name>
    <name evidence="4" type="ORF">M3P05_19585</name>
</gene>
<dbReference type="InterPro" id="IPR017732">
    <property type="entry name" value="T4/T6SS_DotU"/>
</dbReference>
<protein>
    <submittedName>
        <fullName evidence="4">Type IVB secretion system protein IcmH/DotU</fullName>
    </submittedName>
</protein>
<reference evidence="4 5" key="1">
    <citation type="submission" date="2022-05" db="EMBL/GenBank/DDBJ databases">
        <authorList>
            <person name="Park J.-S."/>
        </authorList>
    </citation>
    <scope>NUCLEOTIDE SEQUENCE [LARGE SCALE GENOMIC DNA]</scope>
    <source>
        <strain evidence="4 5">2012CJ34-2</strain>
    </source>
</reference>
<feature type="transmembrane region" description="Helical" evidence="2">
    <location>
        <begin position="249"/>
        <end position="268"/>
    </location>
</feature>
<dbReference type="Gene3D" id="1.25.40.590">
    <property type="entry name" value="Type IV / VI secretion system, DotU"/>
    <property type="match status" value="1"/>
</dbReference>
<proteinExistence type="predicted"/>
<dbReference type="Pfam" id="PF09850">
    <property type="entry name" value="DotU"/>
    <property type="match status" value="1"/>
</dbReference>
<feature type="compositionally biased region" description="Polar residues" evidence="1">
    <location>
        <begin position="1"/>
        <end position="15"/>
    </location>
</feature>
<keyword evidence="2" id="KW-0472">Membrane</keyword>
<comment type="caution">
    <text evidence="4">The sequence shown here is derived from an EMBL/GenBank/DDBJ whole genome shotgun (WGS) entry which is preliminary data.</text>
</comment>
<dbReference type="InterPro" id="IPR038522">
    <property type="entry name" value="T4/T6SS_DotU_sf"/>
</dbReference>
<accession>A0ABT0PMB4</accession>
<keyword evidence="2" id="KW-0812">Transmembrane</keyword>
<dbReference type="PANTHER" id="PTHR38033">
    <property type="entry name" value="MEMBRANE PROTEIN-RELATED"/>
    <property type="match status" value="1"/>
</dbReference>
<organism evidence="4 5">
    <name type="scientific">Parendozoicomonas callyspongiae</name>
    <dbReference type="NCBI Taxonomy" id="2942213"/>
    <lineage>
        <taxon>Bacteria</taxon>
        <taxon>Pseudomonadati</taxon>
        <taxon>Pseudomonadota</taxon>
        <taxon>Gammaproteobacteria</taxon>
        <taxon>Oceanospirillales</taxon>
        <taxon>Endozoicomonadaceae</taxon>
        <taxon>Parendozoicomonas</taxon>
    </lineage>
</organism>
<sequence>MAQIFSFQRSDTIPRSSQTSAQASSETNQPGASAGPTGSAPNHHSWGIHGHAHEQLDDFQASDNGLINISAELLALLVTLPQQQRPTNLPEFRENLVDRVSALNNRGRLCGYPQSLMDRCCYVLCAALDEGINNTAWGRRDGWENHSLLSRLFQQRNGGEIFFVLLDQARQHPEQQAELIELIYVLLRFGFQGRYQNNQQNHQESHDLTRLSAELYTELRRIRPAPTERQAPSTSHDWKPLRLFRKAPWLGIVPVLLLAGYIATAFWINNFNQTVIYGLEDLSVWTAPSQGSSNVIYNSTQEDMEGWSQ</sequence>
<evidence type="ECO:0000256" key="2">
    <source>
        <dbReference type="SAM" id="Phobius"/>
    </source>
</evidence>
<dbReference type="Proteomes" id="UP001203338">
    <property type="component" value="Unassembled WGS sequence"/>
</dbReference>
<name>A0ABT0PMB4_9GAMM</name>
<evidence type="ECO:0000313" key="5">
    <source>
        <dbReference type="Proteomes" id="UP001203338"/>
    </source>
</evidence>
<keyword evidence="5" id="KW-1185">Reference proteome</keyword>
<dbReference type="NCBIfam" id="TIGR03349">
    <property type="entry name" value="IV_VI_DotU"/>
    <property type="match status" value="1"/>
</dbReference>
<evidence type="ECO:0000313" key="4">
    <source>
        <dbReference type="EMBL" id="MCL6272126.1"/>
    </source>
</evidence>
<feature type="region of interest" description="Disordered" evidence="1">
    <location>
        <begin position="1"/>
        <end position="48"/>
    </location>
</feature>
<evidence type="ECO:0000256" key="1">
    <source>
        <dbReference type="SAM" id="MobiDB-lite"/>
    </source>
</evidence>
<feature type="domain" description="Type IV / VI secretion system DotU" evidence="3">
    <location>
        <begin position="66"/>
        <end position="265"/>
    </location>
</feature>